<keyword evidence="2" id="KW-1185">Reference proteome</keyword>
<reference evidence="1 2" key="1">
    <citation type="journal article" date="2023" name="Int. J. Mol. Sci.">
        <title>Pathogenicity and Genomic Characterization of a Novel Genospecies, Bacillus shihchuchen, of the Bacillus cereus Group Isolated from Chinese Softshell Turtle (Pelodiscus sinensis).</title>
        <authorList>
            <person name="Cheng L.W."/>
            <person name="Byadgi O.V."/>
            <person name="Tsai C.E."/>
            <person name="Wang P.C."/>
            <person name="Chen S.C."/>
        </authorList>
    </citation>
    <scope>NUCLEOTIDE SEQUENCE [LARGE SCALE GENOMIC DNA]</scope>
    <source>
        <strain evidence="1 2">QF108-045</strain>
    </source>
</reference>
<evidence type="ECO:0000313" key="2">
    <source>
        <dbReference type="Proteomes" id="UP001229716"/>
    </source>
</evidence>
<evidence type="ECO:0000313" key="1">
    <source>
        <dbReference type="EMBL" id="MDL2416787.1"/>
    </source>
</evidence>
<name>A0ABT7KR99_9BACI</name>
<dbReference type="EMBL" id="JASWHZ010000001">
    <property type="protein sequence ID" value="MDL2416787.1"/>
    <property type="molecule type" value="Genomic_DNA"/>
</dbReference>
<sequence>MKKKYIIMALVVVLLVYLANSNPSKGEYTDWAAKQFMKRNDVSKKLDEVQKENEEGLLGDLASAGKKLAKKYVEPQVGLLIDHYTKRDDYIFFSTYKTEFDIGGEHYKYVCVGFSKIFIPIEMPKKKTNLQNDADSSFCLSDFNGQ</sequence>
<comment type="caution">
    <text evidence="1">The sequence shown here is derived from an EMBL/GenBank/DDBJ whole genome shotgun (WGS) entry which is preliminary data.</text>
</comment>
<proteinExistence type="predicted"/>
<organism evidence="1 2">
    <name type="scientific">Bacillus shihchuchen</name>
    <dbReference type="NCBI Taxonomy" id="3036942"/>
    <lineage>
        <taxon>Bacteria</taxon>
        <taxon>Bacillati</taxon>
        <taxon>Bacillota</taxon>
        <taxon>Bacilli</taxon>
        <taxon>Bacillales</taxon>
        <taxon>Bacillaceae</taxon>
        <taxon>Bacillus</taxon>
        <taxon>Bacillus cereus group</taxon>
    </lineage>
</organism>
<dbReference type="Proteomes" id="UP001229716">
    <property type="component" value="Unassembled WGS sequence"/>
</dbReference>
<protein>
    <submittedName>
        <fullName evidence="1">DUF4359 domain-containing protein</fullName>
    </submittedName>
</protein>
<dbReference type="Pfam" id="PF14271">
    <property type="entry name" value="DUF4359"/>
    <property type="match status" value="1"/>
</dbReference>
<gene>
    <name evidence="1" type="ORF">P6F46_00820</name>
</gene>
<accession>A0ABT7KR99</accession>
<dbReference type="InterPro" id="IPR025578">
    <property type="entry name" value="DUF4359"/>
</dbReference>